<dbReference type="InterPro" id="IPR036890">
    <property type="entry name" value="HATPase_C_sf"/>
</dbReference>
<proteinExistence type="predicted"/>
<dbReference type="Proteomes" id="UP000031829">
    <property type="component" value="Chromosome"/>
</dbReference>
<evidence type="ECO:0000256" key="8">
    <source>
        <dbReference type="ARBA" id="ARBA00023012"/>
    </source>
</evidence>
<feature type="domain" description="Histidine kinase" evidence="9">
    <location>
        <begin position="325"/>
        <end position="429"/>
    </location>
</feature>
<dbReference type="GO" id="GO:0004673">
    <property type="term" value="F:protein histidine kinase activity"/>
    <property type="evidence" value="ECO:0007669"/>
    <property type="project" value="UniProtKB-EC"/>
</dbReference>
<evidence type="ECO:0000256" key="3">
    <source>
        <dbReference type="ARBA" id="ARBA00022553"/>
    </source>
</evidence>
<evidence type="ECO:0000313" key="11">
    <source>
        <dbReference type="Proteomes" id="UP000031829"/>
    </source>
</evidence>
<keyword evidence="6 10" id="KW-0418">Kinase</keyword>
<dbReference type="SMART" id="SM00387">
    <property type="entry name" value="HATPase_c"/>
    <property type="match status" value="1"/>
</dbReference>
<accession>A0A0B6ANS8</accession>
<protein>
    <recommendedName>
        <fullName evidence="2">histidine kinase</fullName>
        <ecNumber evidence="2">2.7.13.3</ecNumber>
    </recommendedName>
</protein>
<dbReference type="AlphaFoldDB" id="A0A0B6ANS8"/>
<keyword evidence="4" id="KW-0808">Transferase</keyword>
<dbReference type="InterPro" id="IPR003594">
    <property type="entry name" value="HATPase_dom"/>
</dbReference>
<keyword evidence="5" id="KW-0547">Nucleotide-binding</keyword>
<dbReference type="InterPro" id="IPR004358">
    <property type="entry name" value="Sig_transdc_His_kin-like_C"/>
</dbReference>
<organism evidence="10 11">
    <name type="scientific">Priestia megaterium (strain ATCC 14581 / DSM 32 / CCUG 1817 / JCM 2506 / NBRC 15308 / NCIMB 9376 / NCTC 10342 / NRRL B-14308 / VKM B-512 / Ford 19)</name>
    <name type="common">Bacillus megaterium</name>
    <dbReference type="NCBI Taxonomy" id="1348623"/>
    <lineage>
        <taxon>Bacteria</taxon>
        <taxon>Bacillati</taxon>
        <taxon>Bacillota</taxon>
        <taxon>Bacilli</taxon>
        <taxon>Bacillales</taxon>
        <taxon>Bacillaceae</taxon>
        <taxon>Priestia</taxon>
    </lineage>
</organism>
<name>A0A0B6ANS8_PRIM2</name>
<dbReference type="GO" id="GO:0005524">
    <property type="term" value="F:ATP binding"/>
    <property type="evidence" value="ECO:0007669"/>
    <property type="project" value="UniProtKB-KW"/>
</dbReference>
<dbReference type="InterPro" id="IPR050980">
    <property type="entry name" value="2C_sensor_his_kinase"/>
</dbReference>
<keyword evidence="8" id="KW-0902">Two-component regulatory system</keyword>
<evidence type="ECO:0000313" key="10">
    <source>
        <dbReference type="EMBL" id="AJI22283.1"/>
    </source>
</evidence>
<evidence type="ECO:0000259" key="9">
    <source>
        <dbReference type="PROSITE" id="PS50109"/>
    </source>
</evidence>
<evidence type="ECO:0000256" key="2">
    <source>
        <dbReference type="ARBA" id="ARBA00012438"/>
    </source>
</evidence>
<evidence type="ECO:0000256" key="4">
    <source>
        <dbReference type="ARBA" id="ARBA00022679"/>
    </source>
</evidence>
<dbReference type="HOGENOM" id="CLU_052005_1_0_9"/>
<dbReference type="Pfam" id="PF02518">
    <property type="entry name" value="HATPase_c"/>
    <property type="match status" value="1"/>
</dbReference>
<dbReference type="PANTHER" id="PTHR44936:SF9">
    <property type="entry name" value="SENSOR PROTEIN CREC"/>
    <property type="match status" value="1"/>
</dbReference>
<gene>
    <name evidence="10" type="ORF">BG04_3343</name>
</gene>
<dbReference type="EMBL" id="CP009920">
    <property type="protein sequence ID" value="AJI22283.1"/>
    <property type="molecule type" value="Genomic_DNA"/>
</dbReference>
<dbReference type="InterPro" id="IPR005467">
    <property type="entry name" value="His_kinase_dom"/>
</dbReference>
<sequence>MKVDTVVKKDVLLILVMIVVVPLAGELKYYPFHDTYRVSFAVPIFFFSLLLLRKVSPVIPGILVASAIVGFRMWLDWYSYESFDFLHSLQIRCSAGIYYLVYAIAFSWFKINDFHSKPWIIGIWSIIIETVSGGMELFFMYVMVHHHIVFPEFMQIFIVGVFRSFFVLCLFSMIKLYEGQLRERQISQKNDQLLVVLSNLYEESIHLKKTLQDAERITKKSYDLYEELHEADTHQLTSLHDFSQKALQIAGEVHDIKKDNQRISAGLSKVITKEEFSEYMEIESLLQIVMRSNEKYAAMLAKDIHFSYSILGEHPRYHVYLFLSLINNLVTNAVEAIEKEGAIIIDVCREEDRILLYVRDSGPGVKKRHERLIFKAGFTSKYAKDGTPSTGLGLVYVKQMTEQLGGNIQFVNLSPSPGVQFAIDLPISTLMGDKD</sequence>
<reference evidence="10 11" key="1">
    <citation type="journal article" date="2015" name="Genome Announc.">
        <title>Complete genome sequences for 35 biothreat assay-relevant bacillus species.</title>
        <authorList>
            <person name="Johnson S.L."/>
            <person name="Daligault H.E."/>
            <person name="Davenport K.W."/>
            <person name="Jaissle J."/>
            <person name="Frey K.G."/>
            <person name="Ladner J.T."/>
            <person name="Broomall S.M."/>
            <person name="Bishop-Lilly K.A."/>
            <person name="Bruce D.C."/>
            <person name="Gibbons H.S."/>
            <person name="Coyne S.R."/>
            <person name="Lo C.C."/>
            <person name="Meincke L."/>
            <person name="Munk A.C."/>
            <person name="Koroleva G.I."/>
            <person name="Rosenzweig C.N."/>
            <person name="Palacios G.F."/>
            <person name="Redden C.L."/>
            <person name="Minogue T.D."/>
            <person name="Chain P.S."/>
        </authorList>
    </citation>
    <scope>NUCLEOTIDE SEQUENCE [LARGE SCALE GENOMIC DNA]</scope>
    <source>
        <strain evidence="11">ATCC 14581 / DSM 32 / JCM 2506 / NBRC 15308 / NCIMB 9376 / NCTC 10342 / NRRL B-14308 / VKM B-512</strain>
    </source>
</reference>
<evidence type="ECO:0000256" key="7">
    <source>
        <dbReference type="ARBA" id="ARBA00022840"/>
    </source>
</evidence>
<dbReference type="SUPFAM" id="SSF55874">
    <property type="entry name" value="ATPase domain of HSP90 chaperone/DNA topoisomerase II/histidine kinase"/>
    <property type="match status" value="1"/>
</dbReference>
<dbReference type="Gene3D" id="3.30.565.10">
    <property type="entry name" value="Histidine kinase-like ATPase, C-terminal domain"/>
    <property type="match status" value="1"/>
</dbReference>
<evidence type="ECO:0000256" key="6">
    <source>
        <dbReference type="ARBA" id="ARBA00022777"/>
    </source>
</evidence>
<dbReference type="PANTHER" id="PTHR44936">
    <property type="entry name" value="SENSOR PROTEIN CREC"/>
    <property type="match status" value="1"/>
</dbReference>
<dbReference type="PRINTS" id="PR00344">
    <property type="entry name" value="BCTRLSENSOR"/>
</dbReference>
<keyword evidence="3" id="KW-0597">Phosphoprotein</keyword>
<dbReference type="PROSITE" id="PS50109">
    <property type="entry name" value="HIS_KIN"/>
    <property type="match status" value="1"/>
</dbReference>
<dbReference type="RefSeq" id="WP_034653913.1">
    <property type="nucleotide sequence ID" value="NZ_BCVB01000007.1"/>
</dbReference>
<dbReference type="EC" id="2.7.13.3" evidence="2"/>
<keyword evidence="7" id="KW-0067">ATP-binding</keyword>
<dbReference type="GeneID" id="93641405"/>
<evidence type="ECO:0000256" key="5">
    <source>
        <dbReference type="ARBA" id="ARBA00022741"/>
    </source>
</evidence>
<dbReference type="KEGG" id="bmeg:BG04_3343"/>
<dbReference type="GO" id="GO:0000160">
    <property type="term" value="P:phosphorelay signal transduction system"/>
    <property type="evidence" value="ECO:0007669"/>
    <property type="project" value="UniProtKB-KW"/>
</dbReference>
<comment type="catalytic activity">
    <reaction evidence="1">
        <text>ATP + protein L-histidine = ADP + protein N-phospho-L-histidine.</text>
        <dbReference type="EC" id="2.7.13.3"/>
    </reaction>
</comment>
<evidence type="ECO:0000256" key="1">
    <source>
        <dbReference type="ARBA" id="ARBA00000085"/>
    </source>
</evidence>